<dbReference type="SUPFAM" id="SSF53822">
    <property type="entry name" value="Periplasmic binding protein-like I"/>
    <property type="match status" value="1"/>
</dbReference>
<dbReference type="Pfam" id="PF13377">
    <property type="entry name" value="Peripla_BP_3"/>
    <property type="match status" value="1"/>
</dbReference>
<dbReference type="SUPFAM" id="SSF47413">
    <property type="entry name" value="lambda repressor-like DNA-binding domains"/>
    <property type="match status" value="1"/>
</dbReference>
<organism evidence="5 6">
    <name type="scientific">Phytoactinopolyspora mesophila</name>
    <dbReference type="NCBI Taxonomy" id="2650750"/>
    <lineage>
        <taxon>Bacteria</taxon>
        <taxon>Bacillati</taxon>
        <taxon>Actinomycetota</taxon>
        <taxon>Actinomycetes</taxon>
        <taxon>Jiangellales</taxon>
        <taxon>Jiangellaceae</taxon>
        <taxon>Phytoactinopolyspora</taxon>
    </lineage>
</organism>
<dbReference type="InterPro" id="IPR046335">
    <property type="entry name" value="LacI/GalR-like_sensor"/>
</dbReference>
<dbReference type="PANTHER" id="PTHR30146">
    <property type="entry name" value="LACI-RELATED TRANSCRIPTIONAL REPRESSOR"/>
    <property type="match status" value="1"/>
</dbReference>
<evidence type="ECO:0000313" key="6">
    <source>
        <dbReference type="Proteomes" id="UP000460435"/>
    </source>
</evidence>
<dbReference type="InterPro" id="IPR028082">
    <property type="entry name" value="Peripla_BP_I"/>
</dbReference>
<keyword evidence="6" id="KW-1185">Reference proteome</keyword>
<accession>A0A7K3M2L5</accession>
<keyword evidence="1" id="KW-0805">Transcription regulation</keyword>
<keyword evidence="2 5" id="KW-0238">DNA-binding</keyword>
<dbReference type="GO" id="GO:0000976">
    <property type="term" value="F:transcription cis-regulatory region binding"/>
    <property type="evidence" value="ECO:0007669"/>
    <property type="project" value="TreeGrafter"/>
</dbReference>
<feature type="domain" description="HTH lacI-type" evidence="4">
    <location>
        <begin position="6"/>
        <end position="60"/>
    </location>
</feature>
<dbReference type="SMART" id="SM00354">
    <property type="entry name" value="HTH_LACI"/>
    <property type="match status" value="1"/>
</dbReference>
<name>A0A7K3M2L5_9ACTN</name>
<dbReference type="Proteomes" id="UP000460435">
    <property type="component" value="Unassembled WGS sequence"/>
</dbReference>
<gene>
    <name evidence="5" type="ORF">F7O44_08775</name>
</gene>
<dbReference type="PANTHER" id="PTHR30146:SF153">
    <property type="entry name" value="LACTOSE OPERON REPRESSOR"/>
    <property type="match status" value="1"/>
</dbReference>
<evidence type="ECO:0000256" key="1">
    <source>
        <dbReference type="ARBA" id="ARBA00023015"/>
    </source>
</evidence>
<evidence type="ECO:0000256" key="2">
    <source>
        <dbReference type="ARBA" id="ARBA00023125"/>
    </source>
</evidence>
<dbReference type="Gene3D" id="1.10.260.40">
    <property type="entry name" value="lambda repressor-like DNA-binding domains"/>
    <property type="match status" value="1"/>
</dbReference>
<evidence type="ECO:0000256" key="3">
    <source>
        <dbReference type="ARBA" id="ARBA00023163"/>
    </source>
</evidence>
<keyword evidence="3" id="KW-0804">Transcription</keyword>
<evidence type="ECO:0000259" key="4">
    <source>
        <dbReference type="PROSITE" id="PS50932"/>
    </source>
</evidence>
<dbReference type="InterPro" id="IPR010982">
    <property type="entry name" value="Lambda_DNA-bd_dom_sf"/>
</dbReference>
<proteinExistence type="predicted"/>
<dbReference type="AlphaFoldDB" id="A0A7K3M2L5"/>
<dbReference type="PROSITE" id="PS50932">
    <property type="entry name" value="HTH_LACI_2"/>
    <property type="match status" value="1"/>
</dbReference>
<protein>
    <submittedName>
        <fullName evidence="5">LacI family DNA-binding transcriptional regulator</fullName>
    </submittedName>
</protein>
<dbReference type="CDD" id="cd01392">
    <property type="entry name" value="HTH_LacI"/>
    <property type="match status" value="1"/>
</dbReference>
<dbReference type="GO" id="GO:0003700">
    <property type="term" value="F:DNA-binding transcription factor activity"/>
    <property type="evidence" value="ECO:0007669"/>
    <property type="project" value="TreeGrafter"/>
</dbReference>
<comment type="caution">
    <text evidence="5">The sequence shown here is derived from an EMBL/GenBank/DDBJ whole genome shotgun (WGS) entry which is preliminary data.</text>
</comment>
<dbReference type="RefSeq" id="WP_162449832.1">
    <property type="nucleotide sequence ID" value="NZ_WLZY01000002.1"/>
</dbReference>
<dbReference type="Pfam" id="PF00356">
    <property type="entry name" value="LacI"/>
    <property type="match status" value="1"/>
</dbReference>
<sequence>MVAVPPRMIDVAKRADVALSTVSYALNGTRPVSASTRRRILRAMEELGYRPNALAQGLAGKRTHIIALLFPTPERGLGVTEMEFATGAADAAREHGYHLILSPSELRSVHELEQLTGQGLIDGALVMEVHIDDERVNLLRQAGIPFSMIGRTSDPGAISYADIDFEQTTRDAIEHLVGLGHRSVGFLNHSPSAYSVGYGPTVRAAEGFRRAASAAGLAHLERLCGDSVAAGEAAFHELRATSPDMTALVVMNDRAVVGVMDALDEIGWRVPDHFSIVSIASSTQVTEMMRPKLTTLEPPSTELGRLGVRMLLDQLDTKDGEPLSPTQVLLPCRLVVGGSSGPAPASR</sequence>
<dbReference type="Gene3D" id="3.40.50.2300">
    <property type="match status" value="2"/>
</dbReference>
<reference evidence="5 6" key="1">
    <citation type="submission" date="2019-11" db="EMBL/GenBank/DDBJ databases">
        <authorList>
            <person name="Li X.-J."/>
            <person name="Feng X.-M."/>
        </authorList>
    </citation>
    <scope>NUCLEOTIDE SEQUENCE [LARGE SCALE GENOMIC DNA]</scope>
    <source>
        <strain evidence="5 6">XMNu-373</strain>
    </source>
</reference>
<evidence type="ECO:0000313" key="5">
    <source>
        <dbReference type="EMBL" id="NDL57162.1"/>
    </source>
</evidence>
<dbReference type="EMBL" id="WLZY01000002">
    <property type="protein sequence ID" value="NDL57162.1"/>
    <property type="molecule type" value="Genomic_DNA"/>
</dbReference>
<dbReference type="InterPro" id="IPR000843">
    <property type="entry name" value="HTH_LacI"/>
</dbReference>